<accession>A0ABW6WM31</accession>
<sequence>MDESVWLAISVAVLVVVVVGGGLVVVRRRRARATDDPETRKREAGRRAIEQMDKGRRRGRKGTIRGQGGGGDEKTQQDAGYGTDFDGGI</sequence>
<dbReference type="EMBL" id="JBIAZU010000005">
    <property type="protein sequence ID" value="MFF5293699.1"/>
    <property type="molecule type" value="Genomic_DNA"/>
</dbReference>
<dbReference type="RefSeq" id="WP_020513328.1">
    <property type="nucleotide sequence ID" value="NZ_JBIAZU010000005.1"/>
</dbReference>
<evidence type="ECO:0000256" key="2">
    <source>
        <dbReference type="SAM" id="Phobius"/>
    </source>
</evidence>
<evidence type="ECO:0000256" key="1">
    <source>
        <dbReference type="SAM" id="MobiDB-lite"/>
    </source>
</evidence>
<feature type="region of interest" description="Disordered" evidence="1">
    <location>
        <begin position="29"/>
        <end position="89"/>
    </location>
</feature>
<keyword evidence="2" id="KW-0812">Transmembrane</keyword>
<organism evidence="3 4">
    <name type="scientific">Paractinoplanes globisporus</name>
    <dbReference type="NCBI Taxonomy" id="113565"/>
    <lineage>
        <taxon>Bacteria</taxon>
        <taxon>Bacillati</taxon>
        <taxon>Actinomycetota</taxon>
        <taxon>Actinomycetes</taxon>
        <taxon>Micromonosporales</taxon>
        <taxon>Micromonosporaceae</taxon>
        <taxon>Paractinoplanes</taxon>
    </lineage>
</organism>
<proteinExistence type="predicted"/>
<feature type="compositionally biased region" description="Basic and acidic residues" evidence="1">
    <location>
        <begin position="32"/>
        <end position="54"/>
    </location>
</feature>
<gene>
    <name evidence="3" type="ORF">ACFY35_30065</name>
</gene>
<protein>
    <submittedName>
        <fullName evidence="3">Uncharacterized protein</fullName>
    </submittedName>
</protein>
<evidence type="ECO:0000313" key="3">
    <source>
        <dbReference type="EMBL" id="MFF5293699.1"/>
    </source>
</evidence>
<evidence type="ECO:0000313" key="4">
    <source>
        <dbReference type="Proteomes" id="UP001602245"/>
    </source>
</evidence>
<name>A0ABW6WM31_9ACTN</name>
<keyword evidence="4" id="KW-1185">Reference proteome</keyword>
<feature type="transmembrane region" description="Helical" evidence="2">
    <location>
        <begin position="6"/>
        <end position="26"/>
    </location>
</feature>
<reference evidence="3 4" key="1">
    <citation type="submission" date="2024-10" db="EMBL/GenBank/DDBJ databases">
        <title>The Natural Products Discovery Center: Release of the First 8490 Sequenced Strains for Exploring Actinobacteria Biosynthetic Diversity.</title>
        <authorList>
            <person name="Kalkreuter E."/>
            <person name="Kautsar S.A."/>
            <person name="Yang D."/>
            <person name="Bader C.D."/>
            <person name="Teijaro C.N."/>
            <person name="Fluegel L."/>
            <person name="Davis C.M."/>
            <person name="Simpson J.R."/>
            <person name="Lauterbach L."/>
            <person name="Steele A.D."/>
            <person name="Gui C."/>
            <person name="Meng S."/>
            <person name="Li G."/>
            <person name="Viehrig K."/>
            <person name="Ye F."/>
            <person name="Su P."/>
            <person name="Kiefer A.F."/>
            <person name="Nichols A."/>
            <person name="Cepeda A.J."/>
            <person name="Yan W."/>
            <person name="Fan B."/>
            <person name="Jiang Y."/>
            <person name="Adhikari A."/>
            <person name="Zheng C.-J."/>
            <person name="Schuster L."/>
            <person name="Cowan T.M."/>
            <person name="Smanski M.J."/>
            <person name="Chevrette M.G."/>
            <person name="De Carvalho L.P.S."/>
            <person name="Shen B."/>
        </authorList>
    </citation>
    <scope>NUCLEOTIDE SEQUENCE [LARGE SCALE GENOMIC DNA]</scope>
    <source>
        <strain evidence="3 4">NPDC000087</strain>
    </source>
</reference>
<comment type="caution">
    <text evidence="3">The sequence shown here is derived from an EMBL/GenBank/DDBJ whole genome shotgun (WGS) entry which is preliminary data.</text>
</comment>
<keyword evidence="2" id="KW-0472">Membrane</keyword>
<keyword evidence="2" id="KW-1133">Transmembrane helix</keyword>
<dbReference type="Proteomes" id="UP001602245">
    <property type="component" value="Unassembled WGS sequence"/>
</dbReference>